<dbReference type="Pfam" id="PF05772">
    <property type="entry name" value="NinB"/>
    <property type="match status" value="1"/>
</dbReference>
<protein>
    <submittedName>
        <fullName evidence="1">Recombinase NinB</fullName>
    </submittedName>
</protein>
<dbReference type="EMBL" id="LR796256">
    <property type="protein sequence ID" value="CAB4132007.1"/>
    <property type="molecule type" value="Genomic_DNA"/>
</dbReference>
<proteinExistence type="predicted"/>
<dbReference type="InterPro" id="IPR008711">
    <property type="entry name" value="Recombinase_NinB"/>
</dbReference>
<name>A0A6J5LFY6_9CAUD</name>
<dbReference type="InterPro" id="IPR036619">
    <property type="entry name" value="NinB_sf"/>
</dbReference>
<evidence type="ECO:0000313" key="1">
    <source>
        <dbReference type="EMBL" id="CAB4132007.1"/>
    </source>
</evidence>
<dbReference type="Gene3D" id="1.10.3790.10">
    <property type="entry name" value="NinB"/>
    <property type="match status" value="1"/>
</dbReference>
<organism evidence="1">
    <name type="scientific">uncultured Caudovirales phage</name>
    <dbReference type="NCBI Taxonomy" id="2100421"/>
    <lineage>
        <taxon>Viruses</taxon>
        <taxon>Duplodnaviria</taxon>
        <taxon>Heunggongvirae</taxon>
        <taxon>Uroviricota</taxon>
        <taxon>Caudoviricetes</taxon>
        <taxon>Peduoviridae</taxon>
        <taxon>Maltschvirus</taxon>
        <taxon>Maltschvirus maltsch</taxon>
    </lineage>
</organism>
<sequence length="128" mass="14481">MSDYKYYGILRALPNMSRMTAHGAIDRAPDGYVIEIKPPKRSLEQNARLWASLNEIAQNVVWHGKKLSSDEWKIIFSAALKKQEVMPGIDGGFVAMGQSTSNMTIKEMSEMLEIIYVFGAQHDVIFKE</sequence>
<dbReference type="SUPFAM" id="SSF103370">
    <property type="entry name" value="NinB"/>
    <property type="match status" value="1"/>
</dbReference>
<gene>
    <name evidence="1" type="ORF">UFOVP138_11</name>
</gene>
<accession>A0A6J5LFY6</accession>
<reference evidence="1" key="1">
    <citation type="submission" date="2020-04" db="EMBL/GenBank/DDBJ databases">
        <authorList>
            <person name="Chiriac C."/>
            <person name="Salcher M."/>
            <person name="Ghai R."/>
            <person name="Kavagutti S V."/>
        </authorList>
    </citation>
    <scope>NUCLEOTIDE SEQUENCE</scope>
</reference>